<dbReference type="GeneID" id="63769657"/>
<keyword evidence="3" id="KW-1185">Reference proteome</keyword>
<evidence type="ECO:0000256" key="1">
    <source>
        <dbReference type="SAM" id="Phobius"/>
    </source>
</evidence>
<dbReference type="Proteomes" id="UP000193689">
    <property type="component" value="Unassembled WGS sequence"/>
</dbReference>
<feature type="transmembrane region" description="Helical" evidence="1">
    <location>
        <begin position="64"/>
        <end position="85"/>
    </location>
</feature>
<dbReference type="OrthoDB" id="4770699at2759"/>
<accession>A0A1Y2DAU3</accession>
<name>A0A1Y2DAU3_9PEZI</name>
<dbReference type="RefSeq" id="XP_040710107.1">
    <property type="nucleotide sequence ID" value="XM_040853445.1"/>
</dbReference>
<dbReference type="AlphaFoldDB" id="A0A1Y2DAU3"/>
<proteinExistence type="predicted"/>
<sequence length="95" mass="10604">MLAFPRAQYISAFNQRLYAAFQAVFAIIVIMIFVMTWAVQSGAVKVPQWGKAWDTVSSDTQDEYAAVLVPSTCILFVLFLGGGLLQMRRQARVGR</sequence>
<keyword evidence="1" id="KW-0812">Transmembrane</keyword>
<protein>
    <submittedName>
        <fullName evidence="2">Uncharacterized protein</fullName>
    </submittedName>
</protein>
<keyword evidence="1" id="KW-1133">Transmembrane helix</keyword>
<dbReference type="InParanoid" id="A0A1Y2DAU3"/>
<feature type="transmembrane region" description="Helical" evidence="1">
    <location>
        <begin position="21"/>
        <end position="44"/>
    </location>
</feature>
<organism evidence="2 3">
    <name type="scientific">Pseudomassariella vexata</name>
    <dbReference type="NCBI Taxonomy" id="1141098"/>
    <lineage>
        <taxon>Eukaryota</taxon>
        <taxon>Fungi</taxon>
        <taxon>Dikarya</taxon>
        <taxon>Ascomycota</taxon>
        <taxon>Pezizomycotina</taxon>
        <taxon>Sordariomycetes</taxon>
        <taxon>Xylariomycetidae</taxon>
        <taxon>Amphisphaeriales</taxon>
        <taxon>Pseudomassariaceae</taxon>
        <taxon>Pseudomassariella</taxon>
    </lineage>
</organism>
<comment type="caution">
    <text evidence="2">The sequence shown here is derived from an EMBL/GenBank/DDBJ whole genome shotgun (WGS) entry which is preliminary data.</text>
</comment>
<keyword evidence="1" id="KW-0472">Membrane</keyword>
<gene>
    <name evidence="2" type="ORF">BCR38DRAFT_118308</name>
</gene>
<evidence type="ECO:0000313" key="3">
    <source>
        <dbReference type="Proteomes" id="UP000193689"/>
    </source>
</evidence>
<evidence type="ECO:0000313" key="2">
    <source>
        <dbReference type="EMBL" id="ORY56390.1"/>
    </source>
</evidence>
<dbReference type="EMBL" id="MCFJ01000023">
    <property type="protein sequence ID" value="ORY56390.1"/>
    <property type="molecule type" value="Genomic_DNA"/>
</dbReference>
<reference evidence="2 3" key="1">
    <citation type="submission" date="2016-07" db="EMBL/GenBank/DDBJ databases">
        <title>Pervasive Adenine N6-methylation of Active Genes in Fungi.</title>
        <authorList>
            <consortium name="DOE Joint Genome Institute"/>
            <person name="Mondo S.J."/>
            <person name="Dannebaum R.O."/>
            <person name="Kuo R.C."/>
            <person name="Labutti K."/>
            <person name="Haridas S."/>
            <person name="Kuo A."/>
            <person name="Salamov A."/>
            <person name="Ahrendt S.R."/>
            <person name="Lipzen A."/>
            <person name="Sullivan W."/>
            <person name="Andreopoulos W.B."/>
            <person name="Clum A."/>
            <person name="Lindquist E."/>
            <person name="Daum C."/>
            <person name="Ramamoorthy G.K."/>
            <person name="Gryganskyi A."/>
            <person name="Culley D."/>
            <person name="Magnuson J.K."/>
            <person name="James T.Y."/>
            <person name="O'Malley M.A."/>
            <person name="Stajich J.E."/>
            <person name="Spatafora J.W."/>
            <person name="Visel A."/>
            <person name="Grigoriev I.V."/>
        </authorList>
    </citation>
    <scope>NUCLEOTIDE SEQUENCE [LARGE SCALE GENOMIC DNA]</scope>
    <source>
        <strain evidence="2 3">CBS 129021</strain>
    </source>
</reference>